<sequence length="294" mass="31839">MVCASTSAEAAKIIALKSADVDVYNEALEGFKSGSQGSTVIEYDMEGDLQKGKKFLARLKSGSKPDLILAVGIWALQIVAEEIQDIPVVFAMVLNPTTVIGQETRNITGASMNVPIEQQLALLKKISPQVRRIGVIYDPSKTGWLVKQAERLAKDQGIRLVTKAVASPKDSFAALDAMQDEIDALWIVPDLTVLAPESVQYMLLFSFRHKIPVLGLSENQARMGALLGLSFESGWDIGSQAAELANGILSGKSIEEIPFTTARKTRLTVNLKSAGKLGVHIPKEILDRADVVIR</sequence>
<dbReference type="Gene3D" id="3.40.50.2300">
    <property type="match status" value="2"/>
</dbReference>
<reference evidence="1 2" key="1">
    <citation type="journal article" date="2010" name="Nature">
        <title>Nitrite-driven anaerobic methane oxidation by oxygenic bacteria.</title>
        <authorList>
            <person name="Ettwig K.F."/>
            <person name="Butler M.K."/>
            <person name="Le Paslier D."/>
            <person name="Pelletier E."/>
            <person name="Mangenot S."/>
            <person name="Kuypers M.M.M."/>
            <person name="Schreiber F."/>
            <person name="Dutilh B.E."/>
            <person name="Zedelius J."/>
            <person name="de Beer D."/>
            <person name="Gloerich J."/>
            <person name="Wessels H.J.C.T."/>
            <person name="van Allen T."/>
            <person name="Luesken F."/>
            <person name="Wu M."/>
            <person name="van de Pas-Schoonen K.T."/>
            <person name="Op den Camp H.J.M."/>
            <person name="Janssen-Megens E.M."/>
            <person name="Francoijs K-J."/>
            <person name="Stunnenberg H."/>
            <person name="Weissenbach J."/>
            <person name="Jetten M.S.M."/>
            <person name="Strous M."/>
        </authorList>
    </citation>
    <scope>NUCLEOTIDE SEQUENCE [LARGE SCALE GENOMIC DNA]</scope>
</reference>
<dbReference type="HOGENOM" id="CLU_058196_4_2_0"/>
<dbReference type="STRING" id="671143.DAMO_2592"/>
<gene>
    <name evidence="1" type="ORF">DAMO_2592</name>
</gene>
<evidence type="ECO:0000313" key="2">
    <source>
        <dbReference type="Proteomes" id="UP000006898"/>
    </source>
</evidence>
<dbReference type="PANTHER" id="PTHR35271:SF1">
    <property type="entry name" value="ABC TRANSPORTER, SUBSTRATE-BINDING LIPOPROTEIN"/>
    <property type="match status" value="1"/>
</dbReference>
<dbReference type="AlphaFoldDB" id="D5MK43"/>
<dbReference type="EMBL" id="FP565575">
    <property type="protein sequence ID" value="CBE69665.1"/>
    <property type="molecule type" value="Genomic_DNA"/>
</dbReference>
<organism evidence="1 2">
    <name type="scientific">Methylomirabilis oxygeniifera</name>
    <dbReference type="NCBI Taxonomy" id="671143"/>
    <lineage>
        <taxon>Bacteria</taxon>
        <taxon>Candidatus Methylomirabilota</taxon>
        <taxon>Candidatus Methylomirabilia</taxon>
        <taxon>Candidatus Methylomirabilales</taxon>
        <taxon>Candidatus Methylomirabilaceae</taxon>
        <taxon>Candidatus Methylomirabilis</taxon>
    </lineage>
</organism>
<dbReference type="Pfam" id="PF04392">
    <property type="entry name" value="ABC_sub_bind"/>
    <property type="match status" value="1"/>
</dbReference>
<evidence type="ECO:0000313" key="1">
    <source>
        <dbReference type="EMBL" id="CBE69665.1"/>
    </source>
</evidence>
<dbReference type="CDD" id="cd06325">
    <property type="entry name" value="PBP1_ABC_unchar_transporter"/>
    <property type="match status" value="1"/>
</dbReference>
<dbReference type="PATRIC" id="fig|671143.5.peg.2278"/>
<evidence type="ECO:0008006" key="3">
    <source>
        <dbReference type="Google" id="ProtNLM"/>
    </source>
</evidence>
<dbReference type="PANTHER" id="PTHR35271">
    <property type="entry name" value="ABC TRANSPORTER, SUBSTRATE-BINDING LIPOPROTEIN-RELATED"/>
    <property type="match status" value="1"/>
</dbReference>
<accession>D5MK43</accession>
<protein>
    <recommendedName>
        <fullName evidence="3">ABC transporter substrate-binding protein</fullName>
    </recommendedName>
</protein>
<dbReference type="eggNOG" id="COG2984">
    <property type="taxonomic scope" value="Bacteria"/>
</dbReference>
<dbReference type="Proteomes" id="UP000006898">
    <property type="component" value="Chromosome"/>
</dbReference>
<proteinExistence type="predicted"/>
<dbReference type="KEGG" id="mox:DAMO_2592"/>
<name>D5MK43_METO1</name>
<dbReference type="InterPro" id="IPR007487">
    <property type="entry name" value="ABC_transpt-TYRBP-like"/>
</dbReference>